<dbReference type="AlphaFoldDB" id="A0AAE0CV29"/>
<evidence type="ECO:0000313" key="1">
    <source>
        <dbReference type="EMBL" id="KAK2663943.1"/>
    </source>
</evidence>
<gene>
    <name evidence="1" type="ORF">Ddye_002517</name>
</gene>
<sequence length="77" mass="8448">LMDSSSESLTTSTPSPTSTISITVISPHHITNLIPIKLTRENYLLWKSLFIPILQNSDLYSLLDGSDSCPPKTLSTD</sequence>
<keyword evidence="2" id="KW-1185">Reference proteome</keyword>
<reference evidence="1" key="1">
    <citation type="journal article" date="2023" name="Plant J.">
        <title>Genome sequences and population genomics provide insights into the demographic history, inbreeding, and mutation load of two 'living fossil' tree species of Dipteronia.</title>
        <authorList>
            <person name="Feng Y."/>
            <person name="Comes H.P."/>
            <person name="Chen J."/>
            <person name="Zhu S."/>
            <person name="Lu R."/>
            <person name="Zhang X."/>
            <person name="Li P."/>
            <person name="Qiu J."/>
            <person name="Olsen K.M."/>
            <person name="Qiu Y."/>
        </authorList>
    </citation>
    <scope>NUCLEOTIDE SEQUENCE</scope>
    <source>
        <strain evidence="1">KIB01</strain>
    </source>
</reference>
<dbReference type="EMBL" id="JANJYI010000001">
    <property type="protein sequence ID" value="KAK2663943.1"/>
    <property type="molecule type" value="Genomic_DNA"/>
</dbReference>
<comment type="caution">
    <text evidence="1">The sequence shown here is derived from an EMBL/GenBank/DDBJ whole genome shotgun (WGS) entry which is preliminary data.</text>
</comment>
<protein>
    <recommendedName>
        <fullName evidence="3">Retrotransposon Copia-like N-terminal domain-containing protein</fullName>
    </recommendedName>
</protein>
<name>A0AAE0CV29_9ROSI</name>
<proteinExistence type="predicted"/>
<accession>A0AAE0CV29</accession>
<dbReference type="Proteomes" id="UP001280121">
    <property type="component" value="Unassembled WGS sequence"/>
</dbReference>
<organism evidence="1 2">
    <name type="scientific">Dipteronia dyeriana</name>
    <dbReference type="NCBI Taxonomy" id="168575"/>
    <lineage>
        <taxon>Eukaryota</taxon>
        <taxon>Viridiplantae</taxon>
        <taxon>Streptophyta</taxon>
        <taxon>Embryophyta</taxon>
        <taxon>Tracheophyta</taxon>
        <taxon>Spermatophyta</taxon>
        <taxon>Magnoliopsida</taxon>
        <taxon>eudicotyledons</taxon>
        <taxon>Gunneridae</taxon>
        <taxon>Pentapetalae</taxon>
        <taxon>rosids</taxon>
        <taxon>malvids</taxon>
        <taxon>Sapindales</taxon>
        <taxon>Sapindaceae</taxon>
        <taxon>Hippocastanoideae</taxon>
        <taxon>Acereae</taxon>
        <taxon>Dipteronia</taxon>
    </lineage>
</organism>
<evidence type="ECO:0000313" key="2">
    <source>
        <dbReference type="Proteomes" id="UP001280121"/>
    </source>
</evidence>
<evidence type="ECO:0008006" key="3">
    <source>
        <dbReference type="Google" id="ProtNLM"/>
    </source>
</evidence>
<feature type="non-terminal residue" evidence="1">
    <location>
        <position position="1"/>
    </location>
</feature>